<keyword evidence="8" id="KW-1185">Reference proteome</keyword>
<dbReference type="InterPro" id="IPR000551">
    <property type="entry name" value="MerR-type_HTH_dom"/>
</dbReference>
<dbReference type="Pfam" id="PF06445">
    <property type="entry name" value="GyrI-like"/>
    <property type="match status" value="1"/>
</dbReference>
<dbReference type="SMART" id="SM00422">
    <property type="entry name" value="HTH_MERR"/>
    <property type="match status" value="1"/>
</dbReference>
<reference evidence="7 8" key="1">
    <citation type="submission" date="2016-10" db="EMBL/GenBank/DDBJ databases">
        <authorList>
            <person name="de Groot N.N."/>
        </authorList>
    </citation>
    <scope>NUCLEOTIDE SEQUENCE [LARGE SCALE GENOMIC DNA]</scope>
    <source>
        <strain evidence="7 8">IBRC-M 10780</strain>
    </source>
</reference>
<dbReference type="GO" id="GO:0003677">
    <property type="term" value="F:DNA binding"/>
    <property type="evidence" value="ECO:0007669"/>
    <property type="project" value="UniProtKB-KW"/>
</dbReference>
<dbReference type="CDD" id="cd01107">
    <property type="entry name" value="HTH_BmrR"/>
    <property type="match status" value="1"/>
</dbReference>
<dbReference type="InterPro" id="IPR011256">
    <property type="entry name" value="Reg_factor_effector_dom_sf"/>
</dbReference>
<name>A0A1H9Y541_9BACI</name>
<dbReference type="Proteomes" id="UP000198618">
    <property type="component" value="Unassembled WGS sequence"/>
</dbReference>
<dbReference type="SUPFAM" id="SSF46955">
    <property type="entry name" value="Putative DNA-binding domain"/>
    <property type="match status" value="1"/>
</dbReference>
<evidence type="ECO:0000256" key="4">
    <source>
        <dbReference type="ARBA" id="ARBA00023163"/>
    </source>
</evidence>
<dbReference type="GO" id="GO:0003700">
    <property type="term" value="F:DNA-binding transcription factor activity"/>
    <property type="evidence" value="ECO:0007669"/>
    <property type="project" value="InterPro"/>
</dbReference>
<dbReference type="Gene3D" id="3.20.80.10">
    <property type="entry name" value="Regulatory factor, effector binding domain"/>
    <property type="match status" value="1"/>
</dbReference>
<feature type="coiled-coil region" evidence="5">
    <location>
        <begin position="81"/>
        <end position="108"/>
    </location>
</feature>
<evidence type="ECO:0000313" key="8">
    <source>
        <dbReference type="Proteomes" id="UP000198618"/>
    </source>
</evidence>
<keyword evidence="1" id="KW-0678">Repressor</keyword>
<dbReference type="InterPro" id="IPR047057">
    <property type="entry name" value="MerR_fam"/>
</dbReference>
<dbReference type="EMBL" id="FOHE01000001">
    <property type="protein sequence ID" value="SES63967.1"/>
    <property type="molecule type" value="Genomic_DNA"/>
</dbReference>
<evidence type="ECO:0000259" key="6">
    <source>
        <dbReference type="PROSITE" id="PS50937"/>
    </source>
</evidence>
<dbReference type="SUPFAM" id="SSF55136">
    <property type="entry name" value="Probable bacterial effector-binding domain"/>
    <property type="match status" value="1"/>
</dbReference>
<protein>
    <submittedName>
        <fullName evidence="7">DNA-binding transcriptional regulator, MerR family</fullName>
    </submittedName>
</protein>
<dbReference type="AlphaFoldDB" id="A0A1H9Y541"/>
<dbReference type="PROSITE" id="PS50937">
    <property type="entry name" value="HTH_MERR_2"/>
    <property type="match status" value="1"/>
</dbReference>
<dbReference type="InterPro" id="IPR029442">
    <property type="entry name" value="GyrI-like"/>
</dbReference>
<dbReference type="PANTHER" id="PTHR30204:SF69">
    <property type="entry name" value="MERR-FAMILY TRANSCRIPTIONAL REGULATOR"/>
    <property type="match status" value="1"/>
</dbReference>
<evidence type="ECO:0000256" key="1">
    <source>
        <dbReference type="ARBA" id="ARBA00022491"/>
    </source>
</evidence>
<dbReference type="STRING" id="930131.SAMN05216389_101198"/>
<feature type="domain" description="HTH merR-type" evidence="6">
    <location>
        <begin position="4"/>
        <end position="74"/>
    </location>
</feature>
<dbReference type="Pfam" id="PF13411">
    <property type="entry name" value="MerR_1"/>
    <property type="match status" value="1"/>
</dbReference>
<dbReference type="PANTHER" id="PTHR30204">
    <property type="entry name" value="REDOX-CYCLING DRUG-SENSING TRANSCRIPTIONAL ACTIVATOR SOXR"/>
    <property type="match status" value="1"/>
</dbReference>
<keyword evidence="4" id="KW-0804">Transcription</keyword>
<evidence type="ECO:0000256" key="3">
    <source>
        <dbReference type="ARBA" id="ARBA00023125"/>
    </source>
</evidence>
<keyword evidence="5" id="KW-0175">Coiled coil</keyword>
<keyword evidence="3 7" id="KW-0238">DNA-binding</keyword>
<evidence type="ECO:0000256" key="5">
    <source>
        <dbReference type="SAM" id="Coils"/>
    </source>
</evidence>
<sequence length="280" mass="33038">MKRRFRVGEVAKLFQLSTSKLRYYDEIGIFQPKYTDPDSRYRYYTIEQFVVLDTIIFLKKNGFSIKDIQQHLAQRNPENAKGLLERKLQEVEEEMERLKKVSEKIKSKITTIEEGLSLRDDPTLTYQWFPERPISYYYNDVPIDLIKDSDELYLKDLEELSLSGADYEGFFTGDFGYIVDLESFYQEGPVKYRAVFELLQQNKQDDLETFYLDEGMYACYPHIGPYEKIKASFSFVLTRLKQEGYRVAGAPVEIAMLDESVIQDETAYMSWIQIPVEKNY</sequence>
<keyword evidence="2" id="KW-0805">Transcription regulation</keyword>
<dbReference type="OrthoDB" id="9773308at2"/>
<organism evidence="7 8">
    <name type="scientific">Oceanobacillus limi</name>
    <dbReference type="NCBI Taxonomy" id="930131"/>
    <lineage>
        <taxon>Bacteria</taxon>
        <taxon>Bacillati</taxon>
        <taxon>Bacillota</taxon>
        <taxon>Bacilli</taxon>
        <taxon>Bacillales</taxon>
        <taxon>Bacillaceae</taxon>
        <taxon>Oceanobacillus</taxon>
    </lineage>
</organism>
<dbReference type="Gene3D" id="1.10.1660.10">
    <property type="match status" value="1"/>
</dbReference>
<dbReference type="RefSeq" id="WP_090865900.1">
    <property type="nucleotide sequence ID" value="NZ_FOHE01000001.1"/>
</dbReference>
<gene>
    <name evidence="7" type="ORF">SAMN05216389_101198</name>
</gene>
<dbReference type="InterPro" id="IPR009061">
    <property type="entry name" value="DNA-bd_dom_put_sf"/>
</dbReference>
<evidence type="ECO:0000313" key="7">
    <source>
        <dbReference type="EMBL" id="SES63967.1"/>
    </source>
</evidence>
<evidence type="ECO:0000256" key="2">
    <source>
        <dbReference type="ARBA" id="ARBA00023015"/>
    </source>
</evidence>
<proteinExistence type="predicted"/>
<accession>A0A1H9Y541</accession>